<comment type="subcellular location">
    <subcellularLocation>
        <location evidence="1 7">Cell membrane</location>
        <topology evidence="1 7">Multi-pass membrane protein</topology>
    </subcellularLocation>
</comment>
<reference evidence="9 10" key="1">
    <citation type="submission" date="2019-12" db="EMBL/GenBank/DDBJ databases">
        <authorList>
            <person name="Lee S.D."/>
        </authorList>
    </citation>
    <scope>NUCLEOTIDE SEQUENCE [LARGE SCALE GENOMIC DNA]</scope>
    <source>
        <strain evidence="9 10">GH1-50</strain>
    </source>
</reference>
<dbReference type="RefSeq" id="WP_160763289.1">
    <property type="nucleotide sequence ID" value="NZ_WUPT01000001.1"/>
</dbReference>
<evidence type="ECO:0000256" key="4">
    <source>
        <dbReference type="ARBA" id="ARBA00022692"/>
    </source>
</evidence>
<name>A0A7C9MW77_9RHOB</name>
<keyword evidence="6 7" id="KW-0472">Membrane</keyword>
<dbReference type="Pfam" id="PF00528">
    <property type="entry name" value="BPD_transp_1"/>
    <property type="match status" value="1"/>
</dbReference>
<feature type="transmembrane region" description="Helical" evidence="7">
    <location>
        <begin position="232"/>
        <end position="253"/>
    </location>
</feature>
<comment type="caution">
    <text evidence="9">The sequence shown here is derived from an EMBL/GenBank/DDBJ whole genome shotgun (WGS) entry which is preliminary data.</text>
</comment>
<keyword evidence="5 7" id="KW-1133">Transmembrane helix</keyword>
<dbReference type="Gene3D" id="1.10.3720.10">
    <property type="entry name" value="MetI-like"/>
    <property type="match status" value="1"/>
</dbReference>
<evidence type="ECO:0000313" key="10">
    <source>
        <dbReference type="Proteomes" id="UP000480350"/>
    </source>
</evidence>
<feature type="domain" description="ABC transmembrane type-1" evidence="8">
    <location>
        <begin position="63"/>
        <end position="253"/>
    </location>
</feature>
<dbReference type="GO" id="GO:0055085">
    <property type="term" value="P:transmembrane transport"/>
    <property type="evidence" value="ECO:0007669"/>
    <property type="project" value="InterPro"/>
</dbReference>
<evidence type="ECO:0000256" key="6">
    <source>
        <dbReference type="ARBA" id="ARBA00023136"/>
    </source>
</evidence>
<comment type="similarity">
    <text evidence="7">Belongs to the binding-protein-dependent transport system permease family.</text>
</comment>
<feature type="transmembrane region" description="Helical" evidence="7">
    <location>
        <begin position="6"/>
        <end position="24"/>
    </location>
</feature>
<evidence type="ECO:0000256" key="5">
    <source>
        <dbReference type="ARBA" id="ARBA00022989"/>
    </source>
</evidence>
<dbReference type="CDD" id="cd06261">
    <property type="entry name" value="TM_PBP2"/>
    <property type="match status" value="1"/>
</dbReference>
<keyword evidence="3" id="KW-1003">Cell membrane</keyword>
<evidence type="ECO:0000256" key="1">
    <source>
        <dbReference type="ARBA" id="ARBA00004651"/>
    </source>
</evidence>
<dbReference type="InterPro" id="IPR035906">
    <property type="entry name" value="MetI-like_sf"/>
</dbReference>
<sequence>MTPRFALAPALFMALVMVPIYWLIAISLQDARSLGTSFTLIPANPTLANFRFILTEPDWYLGYLNALIYVLINVVISVGVALPAAYAFSRFRFPGRRALFFSLLMFRMMVPAILLVPFVQIFSALDLIDTHIAVALAHCFFSVPIAIWILEGFISGVPVEVDESARADGHSTWSFFRRILLPMIAPGVATAAFFCFMFSWVEFLLSNALTTIDAKPFGGIMSRVGGVLSAHVPLLAAAGVLGLVPGVLLAILLRRHLAQGFSLGRVS</sequence>
<keyword evidence="10" id="KW-1185">Reference proteome</keyword>
<evidence type="ECO:0000313" key="9">
    <source>
        <dbReference type="EMBL" id="MXQ07414.1"/>
    </source>
</evidence>
<proteinExistence type="inferred from homology"/>
<dbReference type="InterPro" id="IPR000515">
    <property type="entry name" value="MetI-like"/>
</dbReference>
<keyword evidence="2 7" id="KW-0813">Transport</keyword>
<dbReference type="PANTHER" id="PTHR32243">
    <property type="entry name" value="MALTOSE TRANSPORT SYSTEM PERMEASE-RELATED"/>
    <property type="match status" value="1"/>
</dbReference>
<protein>
    <submittedName>
        <fullName evidence="9">ABC transporter permease subunit</fullName>
    </submittedName>
</protein>
<gene>
    <name evidence="9" type="ORF">GQ651_06095</name>
</gene>
<dbReference type="PROSITE" id="PS50928">
    <property type="entry name" value="ABC_TM1"/>
    <property type="match status" value="1"/>
</dbReference>
<evidence type="ECO:0000256" key="2">
    <source>
        <dbReference type="ARBA" id="ARBA00022448"/>
    </source>
</evidence>
<dbReference type="AlphaFoldDB" id="A0A7C9MW77"/>
<dbReference type="PANTHER" id="PTHR32243:SF52">
    <property type="entry name" value="ABC TRANSPORTER PERMEASE PROTEIN"/>
    <property type="match status" value="1"/>
</dbReference>
<feature type="transmembrane region" description="Helical" evidence="7">
    <location>
        <begin position="179"/>
        <end position="201"/>
    </location>
</feature>
<dbReference type="GO" id="GO:0005886">
    <property type="term" value="C:plasma membrane"/>
    <property type="evidence" value="ECO:0007669"/>
    <property type="project" value="UniProtKB-SubCell"/>
</dbReference>
<dbReference type="SUPFAM" id="SSF161098">
    <property type="entry name" value="MetI-like"/>
    <property type="match status" value="1"/>
</dbReference>
<feature type="transmembrane region" description="Helical" evidence="7">
    <location>
        <begin position="100"/>
        <end position="125"/>
    </location>
</feature>
<feature type="transmembrane region" description="Helical" evidence="7">
    <location>
        <begin position="66"/>
        <end position="88"/>
    </location>
</feature>
<dbReference type="Proteomes" id="UP000480350">
    <property type="component" value="Unassembled WGS sequence"/>
</dbReference>
<organism evidence="9 10">
    <name type="scientific">Kangsaoukella pontilimi</name>
    <dbReference type="NCBI Taxonomy" id="2691042"/>
    <lineage>
        <taxon>Bacteria</taxon>
        <taxon>Pseudomonadati</taxon>
        <taxon>Pseudomonadota</taxon>
        <taxon>Alphaproteobacteria</taxon>
        <taxon>Rhodobacterales</taxon>
        <taxon>Paracoccaceae</taxon>
        <taxon>Kangsaoukella</taxon>
    </lineage>
</organism>
<evidence type="ECO:0000259" key="8">
    <source>
        <dbReference type="PROSITE" id="PS50928"/>
    </source>
</evidence>
<accession>A0A7C9MW77</accession>
<dbReference type="EMBL" id="WUPT01000001">
    <property type="protein sequence ID" value="MXQ07414.1"/>
    <property type="molecule type" value="Genomic_DNA"/>
</dbReference>
<evidence type="ECO:0000256" key="7">
    <source>
        <dbReference type="RuleBase" id="RU363032"/>
    </source>
</evidence>
<keyword evidence="4 7" id="KW-0812">Transmembrane</keyword>
<feature type="transmembrane region" description="Helical" evidence="7">
    <location>
        <begin position="131"/>
        <end position="150"/>
    </location>
</feature>
<evidence type="ECO:0000256" key="3">
    <source>
        <dbReference type="ARBA" id="ARBA00022475"/>
    </source>
</evidence>
<reference evidence="9 10" key="2">
    <citation type="submission" date="2020-03" db="EMBL/GenBank/DDBJ databases">
        <title>Kangsaoukella pontilimi gen. nov., sp. nov., a new member of the family Rhodobacteraceae isolated from a tidal mudflat.</title>
        <authorList>
            <person name="Kim I.S."/>
        </authorList>
    </citation>
    <scope>NUCLEOTIDE SEQUENCE [LARGE SCALE GENOMIC DNA]</scope>
    <source>
        <strain evidence="9 10">GH1-50</strain>
    </source>
</reference>
<dbReference type="InterPro" id="IPR050901">
    <property type="entry name" value="BP-dep_ABC_trans_perm"/>
</dbReference>